<accession>A0A2T1NCU6</accession>
<dbReference type="AlphaFoldDB" id="A0A2T1NCU6"/>
<dbReference type="Proteomes" id="UP000238426">
    <property type="component" value="Unassembled WGS sequence"/>
</dbReference>
<reference evidence="2 3" key="1">
    <citation type="submission" date="2018-03" db="EMBL/GenBank/DDBJ databases">
        <title>Mesoflavibacter sp. HG37 and Mesoflavibacter sp. HG96 sp.nov., two marine bacteria isolated from seawater of Western Pacific Ocean.</title>
        <authorList>
            <person name="Cheng H."/>
            <person name="Wu Y.-H."/>
            <person name="Guo L.-L."/>
            <person name="Xu X.-W."/>
        </authorList>
    </citation>
    <scope>NUCLEOTIDE SEQUENCE [LARGE SCALE GENOMIC DNA]</scope>
    <source>
        <strain evidence="2 3">KCTC 32269</strain>
    </source>
</reference>
<keyword evidence="1" id="KW-0472">Membrane</keyword>
<feature type="transmembrane region" description="Helical" evidence="1">
    <location>
        <begin position="393"/>
        <end position="414"/>
    </location>
</feature>
<dbReference type="RefSeq" id="WP_106462401.1">
    <property type="nucleotide sequence ID" value="NZ_PXOQ01000007.1"/>
</dbReference>
<proteinExistence type="predicted"/>
<feature type="transmembrane region" description="Helical" evidence="1">
    <location>
        <begin position="269"/>
        <end position="297"/>
    </location>
</feature>
<evidence type="ECO:0000313" key="3">
    <source>
        <dbReference type="Proteomes" id="UP000238426"/>
    </source>
</evidence>
<evidence type="ECO:0000313" key="2">
    <source>
        <dbReference type="EMBL" id="PSG90261.1"/>
    </source>
</evidence>
<keyword evidence="1" id="KW-1133">Transmembrane helix</keyword>
<evidence type="ECO:0008006" key="4">
    <source>
        <dbReference type="Google" id="ProtNLM"/>
    </source>
</evidence>
<feature type="transmembrane region" description="Helical" evidence="1">
    <location>
        <begin position="204"/>
        <end position="226"/>
    </location>
</feature>
<feature type="transmembrane region" description="Helical" evidence="1">
    <location>
        <begin position="161"/>
        <end position="184"/>
    </location>
</feature>
<sequence>MKSILKKRLLFLVAFGFSKATVFFAPLLLSNQLTKTDYGSFEYALNIAFIAASIISLGVTSAYPYFKLKRNLKTIFVGFKVFYMYLLVSSLILLCIILLFHNSFELILSVLFMYTLSNQMMYSTIDKTNENIIKAVITDSMFYIVLLLAYVFMYFTQRSNINFVFYFSICYSVFYITLTLKNAVKLNSHNIKRYLKLVKYGKSVMISGCLILLVANSGRLLVEYIFNDKNLIAIFSFYFRMASFVLIIHQVLSIIYFKKIYTFSLKKLDRFFSVFLIIILCSVIITFFVVPLFGIHFFKLFETFETYKLSYNILCFQMFFWIVLANNESVIYRENLASKMNYGFSVLLILFFIVSYFIKDVVSFYQTVLILYVLVIIATAIQFFILYQYKKMFLKNTILISAFTLIISLISFIWL</sequence>
<feature type="transmembrane region" description="Helical" evidence="1">
    <location>
        <begin position="364"/>
        <end position="386"/>
    </location>
</feature>
<feature type="transmembrane region" description="Helical" evidence="1">
    <location>
        <begin position="232"/>
        <end position="257"/>
    </location>
</feature>
<feature type="transmembrane region" description="Helical" evidence="1">
    <location>
        <begin position="78"/>
        <end position="100"/>
    </location>
</feature>
<keyword evidence="1" id="KW-0812">Transmembrane</keyword>
<dbReference type="EMBL" id="PXOQ01000007">
    <property type="protein sequence ID" value="PSG90261.1"/>
    <property type="molecule type" value="Genomic_DNA"/>
</dbReference>
<feature type="transmembrane region" description="Helical" evidence="1">
    <location>
        <begin position="106"/>
        <end position="125"/>
    </location>
</feature>
<gene>
    <name evidence="2" type="ORF">C7H52_02985</name>
</gene>
<feature type="transmembrane region" description="Helical" evidence="1">
    <location>
        <begin position="339"/>
        <end position="358"/>
    </location>
</feature>
<dbReference type="OrthoDB" id="1418223at2"/>
<evidence type="ECO:0000256" key="1">
    <source>
        <dbReference type="SAM" id="Phobius"/>
    </source>
</evidence>
<keyword evidence="3" id="KW-1185">Reference proteome</keyword>
<comment type="caution">
    <text evidence="2">The sequence shown here is derived from an EMBL/GenBank/DDBJ whole genome shotgun (WGS) entry which is preliminary data.</text>
</comment>
<feature type="transmembrane region" description="Helical" evidence="1">
    <location>
        <begin position="43"/>
        <end position="66"/>
    </location>
</feature>
<name>A0A2T1NCU6_9FLAO</name>
<feature type="transmembrane region" description="Helical" evidence="1">
    <location>
        <begin position="309"/>
        <end position="327"/>
    </location>
</feature>
<organism evidence="2 3">
    <name type="scientific">Aurantibacter aestuarii</name>
    <dbReference type="NCBI Taxonomy" id="1266046"/>
    <lineage>
        <taxon>Bacteria</taxon>
        <taxon>Pseudomonadati</taxon>
        <taxon>Bacteroidota</taxon>
        <taxon>Flavobacteriia</taxon>
        <taxon>Flavobacteriales</taxon>
        <taxon>Flavobacteriaceae</taxon>
        <taxon>Aurantibacter</taxon>
    </lineage>
</organism>
<protein>
    <recommendedName>
        <fullName evidence="4">Polysaccharide biosynthesis protein</fullName>
    </recommendedName>
</protein>
<feature type="transmembrane region" description="Helical" evidence="1">
    <location>
        <begin position="132"/>
        <end position="155"/>
    </location>
</feature>